<feature type="transmembrane region" description="Helical" evidence="9">
    <location>
        <begin position="101"/>
        <end position="131"/>
    </location>
</feature>
<dbReference type="EMBL" id="JAPNTZ010000005">
    <property type="protein sequence ID" value="MCY1139541.1"/>
    <property type="molecule type" value="Genomic_DNA"/>
</dbReference>
<dbReference type="Pfam" id="PF07730">
    <property type="entry name" value="HisKA_3"/>
    <property type="match status" value="1"/>
</dbReference>
<keyword evidence="8" id="KW-0902">Two-component regulatory system</keyword>
<accession>A0ABT4AZ91</accession>
<feature type="transmembrane region" description="Helical" evidence="9">
    <location>
        <begin position="143"/>
        <end position="172"/>
    </location>
</feature>
<dbReference type="Gene3D" id="1.20.5.1930">
    <property type="match status" value="1"/>
</dbReference>
<dbReference type="InterPro" id="IPR050482">
    <property type="entry name" value="Sensor_HK_TwoCompSys"/>
</dbReference>
<evidence type="ECO:0000256" key="5">
    <source>
        <dbReference type="ARBA" id="ARBA00022741"/>
    </source>
</evidence>
<dbReference type="PANTHER" id="PTHR24421">
    <property type="entry name" value="NITRATE/NITRITE SENSOR PROTEIN NARX-RELATED"/>
    <property type="match status" value="1"/>
</dbReference>
<proteinExistence type="predicted"/>
<comment type="caution">
    <text evidence="11">The sequence shown here is derived from an EMBL/GenBank/DDBJ whole genome shotgun (WGS) entry which is preliminary data.</text>
</comment>
<evidence type="ECO:0000313" key="12">
    <source>
        <dbReference type="Proteomes" id="UP001151002"/>
    </source>
</evidence>
<keyword evidence="6 11" id="KW-0418">Kinase</keyword>
<keyword evidence="9" id="KW-0812">Transmembrane</keyword>
<dbReference type="EC" id="2.7.13.3" evidence="2"/>
<evidence type="ECO:0000256" key="2">
    <source>
        <dbReference type="ARBA" id="ARBA00012438"/>
    </source>
</evidence>
<dbReference type="InterPro" id="IPR011712">
    <property type="entry name" value="Sig_transdc_His_kin_sub3_dim/P"/>
</dbReference>
<evidence type="ECO:0000256" key="4">
    <source>
        <dbReference type="ARBA" id="ARBA00022679"/>
    </source>
</evidence>
<comment type="catalytic activity">
    <reaction evidence="1">
        <text>ATP + protein L-histidine = ADP + protein N-phospho-L-histidine.</text>
        <dbReference type="EC" id="2.7.13.3"/>
    </reaction>
</comment>
<feature type="domain" description="Signal transduction histidine kinase subgroup 3 dimerisation and phosphoacceptor" evidence="10">
    <location>
        <begin position="192"/>
        <end position="257"/>
    </location>
</feature>
<feature type="transmembrane region" description="Helical" evidence="9">
    <location>
        <begin position="15"/>
        <end position="39"/>
    </location>
</feature>
<dbReference type="Gene3D" id="3.30.565.10">
    <property type="entry name" value="Histidine kinase-like ATPase, C-terminal domain"/>
    <property type="match status" value="1"/>
</dbReference>
<evidence type="ECO:0000256" key="8">
    <source>
        <dbReference type="ARBA" id="ARBA00023012"/>
    </source>
</evidence>
<keyword evidence="7" id="KW-0067">ATP-binding</keyword>
<dbReference type="InterPro" id="IPR036890">
    <property type="entry name" value="HATPase_C_sf"/>
</dbReference>
<keyword evidence="4" id="KW-0808">Transferase</keyword>
<evidence type="ECO:0000256" key="1">
    <source>
        <dbReference type="ARBA" id="ARBA00000085"/>
    </source>
</evidence>
<keyword evidence="12" id="KW-1185">Reference proteome</keyword>
<protein>
    <recommendedName>
        <fullName evidence="2">histidine kinase</fullName>
        <ecNumber evidence="2">2.7.13.3</ecNumber>
    </recommendedName>
</protein>
<evidence type="ECO:0000256" key="6">
    <source>
        <dbReference type="ARBA" id="ARBA00022777"/>
    </source>
</evidence>
<dbReference type="Proteomes" id="UP001151002">
    <property type="component" value="Unassembled WGS sequence"/>
</dbReference>
<keyword evidence="9" id="KW-1133">Transmembrane helix</keyword>
<keyword evidence="3" id="KW-0597">Phosphoprotein</keyword>
<feature type="transmembrane region" description="Helical" evidence="9">
    <location>
        <begin position="45"/>
        <end position="65"/>
    </location>
</feature>
<dbReference type="PANTHER" id="PTHR24421:SF10">
    <property type="entry name" value="NITRATE_NITRITE SENSOR PROTEIN NARQ"/>
    <property type="match status" value="1"/>
</dbReference>
<keyword evidence="5" id="KW-0547">Nucleotide-binding</keyword>
<evidence type="ECO:0000259" key="10">
    <source>
        <dbReference type="Pfam" id="PF07730"/>
    </source>
</evidence>
<keyword evidence="9" id="KW-0472">Membrane</keyword>
<evidence type="ECO:0000313" key="11">
    <source>
        <dbReference type="EMBL" id="MCY1139541.1"/>
    </source>
</evidence>
<dbReference type="GO" id="GO:0016301">
    <property type="term" value="F:kinase activity"/>
    <property type="evidence" value="ECO:0007669"/>
    <property type="project" value="UniProtKB-KW"/>
</dbReference>
<evidence type="ECO:0000256" key="9">
    <source>
        <dbReference type="SAM" id="Phobius"/>
    </source>
</evidence>
<gene>
    <name evidence="11" type="ORF">OWR29_16200</name>
</gene>
<evidence type="ECO:0000256" key="3">
    <source>
        <dbReference type="ARBA" id="ARBA00022553"/>
    </source>
</evidence>
<dbReference type="CDD" id="cd16917">
    <property type="entry name" value="HATPase_UhpB-NarQ-NarX-like"/>
    <property type="match status" value="1"/>
</dbReference>
<name>A0ABT4AZ91_9ACTN</name>
<reference evidence="11" key="1">
    <citation type="submission" date="2022-11" db="EMBL/GenBank/DDBJ databases">
        <authorList>
            <person name="Somphong A."/>
            <person name="Phongsopitanun W."/>
        </authorList>
    </citation>
    <scope>NUCLEOTIDE SEQUENCE</scope>
    <source>
        <strain evidence="11">Pm04-4</strain>
    </source>
</reference>
<evidence type="ECO:0000256" key="7">
    <source>
        <dbReference type="ARBA" id="ARBA00022840"/>
    </source>
</evidence>
<sequence>MFRPLISATTYRRAVFLLLGAVVALPYVLVGALIVGMFAGADEDLPGIIATGVVAAAIAAVPPFLGGTRELEIAAARSLLGVDLPAHDRNRPMARETRVRAALWFGLHLLSGVVIGAGVLIAVPLAVLSIFGQERLLGPVPGVAVGVALAVVTLYVTAGLGSLAATMAPVLLGPSPAERVAHLEAQERRLAERNRLARELHDSVGHALTAVTLQAGAARTVFDSDLPFARQALENIEELGRTALEELDAVLGLLRDAEAPTLRDLDRLLTAEVDSDVGGVDVPEPISREAYRIVQETLTNAAKHGRGRTRLRITVEDELVIEVSNQIGPSRARTGGRGLAGMRERVRLLGGDLQAGAQDGVWRVVARLPNGGDAG</sequence>
<dbReference type="RefSeq" id="WP_267563654.1">
    <property type="nucleotide sequence ID" value="NZ_JAPNTZ010000005.1"/>
</dbReference>
<dbReference type="SUPFAM" id="SSF55874">
    <property type="entry name" value="ATPase domain of HSP90 chaperone/DNA topoisomerase II/histidine kinase"/>
    <property type="match status" value="1"/>
</dbReference>
<organism evidence="11 12">
    <name type="scientific">Paractinoplanes pyxinae</name>
    <dbReference type="NCBI Taxonomy" id="2997416"/>
    <lineage>
        <taxon>Bacteria</taxon>
        <taxon>Bacillati</taxon>
        <taxon>Actinomycetota</taxon>
        <taxon>Actinomycetes</taxon>
        <taxon>Micromonosporales</taxon>
        <taxon>Micromonosporaceae</taxon>
        <taxon>Paractinoplanes</taxon>
    </lineage>
</organism>